<dbReference type="GO" id="GO:0009055">
    <property type="term" value="F:electron transfer activity"/>
    <property type="evidence" value="ECO:0007669"/>
    <property type="project" value="TreeGrafter"/>
</dbReference>
<keyword evidence="3" id="KW-1185">Reference proteome</keyword>
<evidence type="ECO:0000313" key="2">
    <source>
        <dbReference type="EMBL" id="QNN48510.1"/>
    </source>
</evidence>
<dbReference type="InterPro" id="IPR051548">
    <property type="entry name" value="Grx-like_ET"/>
</dbReference>
<dbReference type="PANTHER" id="PTHR34386:SF1">
    <property type="entry name" value="GLUTAREDOXIN-LIKE PROTEIN NRDH"/>
    <property type="match status" value="1"/>
</dbReference>
<dbReference type="KEGG" id="pei:H9L10_09220"/>
<feature type="domain" description="Glutaredoxin" evidence="1">
    <location>
        <begin position="12"/>
        <end position="72"/>
    </location>
</feature>
<dbReference type="GO" id="GO:0045454">
    <property type="term" value="P:cell redox homeostasis"/>
    <property type="evidence" value="ECO:0007669"/>
    <property type="project" value="TreeGrafter"/>
</dbReference>
<sequence>MSDPTPPPAGSVTMFSTSWCGFCARLRSGLERAGIPFTEVDIDRRPDGADFVVLANRGDRTVPTVLFPDGTHATNPSLAEVRERLG</sequence>
<dbReference type="PANTHER" id="PTHR34386">
    <property type="entry name" value="GLUTAREDOXIN"/>
    <property type="match status" value="1"/>
</dbReference>
<gene>
    <name evidence="2" type="ORF">H9L10_09220</name>
</gene>
<dbReference type="Gene3D" id="3.40.30.10">
    <property type="entry name" value="Glutaredoxin"/>
    <property type="match status" value="1"/>
</dbReference>
<dbReference type="Pfam" id="PF00462">
    <property type="entry name" value="Glutaredoxin"/>
    <property type="match status" value="1"/>
</dbReference>
<dbReference type="PROSITE" id="PS51354">
    <property type="entry name" value="GLUTAREDOXIN_2"/>
    <property type="match status" value="1"/>
</dbReference>
<dbReference type="EMBL" id="CP060712">
    <property type="protein sequence ID" value="QNN48510.1"/>
    <property type="molecule type" value="Genomic_DNA"/>
</dbReference>
<dbReference type="RefSeq" id="WP_166103869.1">
    <property type="nucleotide sequence ID" value="NZ_BMMY01000003.1"/>
</dbReference>
<accession>A0A7G9QYT5</accession>
<dbReference type="Proteomes" id="UP000515976">
    <property type="component" value="Chromosome"/>
</dbReference>
<protein>
    <submittedName>
        <fullName evidence="2">NrdH-redoxin</fullName>
    </submittedName>
</protein>
<dbReference type="InterPro" id="IPR036249">
    <property type="entry name" value="Thioredoxin-like_sf"/>
</dbReference>
<dbReference type="SUPFAM" id="SSF52833">
    <property type="entry name" value="Thioredoxin-like"/>
    <property type="match status" value="1"/>
</dbReference>
<name>A0A7G9QYT5_9MICO</name>
<dbReference type="CDD" id="cd02976">
    <property type="entry name" value="NrdH"/>
    <property type="match status" value="1"/>
</dbReference>
<reference evidence="2 3" key="1">
    <citation type="submission" date="2020-08" db="EMBL/GenBank/DDBJ databases">
        <title>Genome sequence of Phycicoccus endophyticus JCM 31784T.</title>
        <authorList>
            <person name="Hyun D.-W."/>
            <person name="Bae J.-W."/>
        </authorList>
    </citation>
    <scope>NUCLEOTIDE SEQUENCE [LARGE SCALE GENOMIC DNA]</scope>
    <source>
        <strain evidence="2 3">JCM 31784</strain>
    </source>
</reference>
<proteinExistence type="predicted"/>
<dbReference type="InterPro" id="IPR002109">
    <property type="entry name" value="Glutaredoxin"/>
</dbReference>
<evidence type="ECO:0000313" key="3">
    <source>
        <dbReference type="Proteomes" id="UP000515976"/>
    </source>
</evidence>
<organism evidence="2 3">
    <name type="scientific">Phycicoccus endophyticus</name>
    <dbReference type="NCBI Taxonomy" id="1690220"/>
    <lineage>
        <taxon>Bacteria</taxon>
        <taxon>Bacillati</taxon>
        <taxon>Actinomycetota</taxon>
        <taxon>Actinomycetes</taxon>
        <taxon>Micrococcales</taxon>
        <taxon>Intrasporangiaceae</taxon>
        <taxon>Phycicoccus</taxon>
    </lineage>
</organism>
<evidence type="ECO:0000259" key="1">
    <source>
        <dbReference type="Pfam" id="PF00462"/>
    </source>
</evidence>
<dbReference type="AlphaFoldDB" id="A0A7G9QYT5"/>